<proteinExistence type="predicted"/>
<comment type="caution">
    <text evidence="1">The sequence shown here is derived from an EMBL/GenBank/DDBJ whole genome shotgun (WGS) entry which is preliminary data.</text>
</comment>
<dbReference type="EMBL" id="JBIGIC010000010">
    <property type="protein sequence ID" value="MFG6488988.1"/>
    <property type="molecule type" value="Genomic_DNA"/>
</dbReference>
<evidence type="ECO:0008006" key="3">
    <source>
        <dbReference type="Google" id="ProtNLM"/>
    </source>
</evidence>
<dbReference type="Proteomes" id="UP001606134">
    <property type="component" value="Unassembled WGS sequence"/>
</dbReference>
<evidence type="ECO:0000313" key="2">
    <source>
        <dbReference type="Proteomes" id="UP001606134"/>
    </source>
</evidence>
<reference evidence="1 2" key="1">
    <citation type="submission" date="2024-08" db="EMBL/GenBank/DDBJ databases">
        <authorList>
            <person name="Lu H."/>
        </authorList>
    </citation>
    <scope>NUCLEOTIDE SEQUENCE [LARGE SCALE GENOMIC DNA]</scope>
    <source>
        <strain evidence="1 2">BYS78W</strain>
    </source>
</reference>
<dbReference type="PROSITE" id="PS51257">
    <property type="entry name" value="PROKAR_LIPOPROTEIN"/>
    <property type="match status" value="1"/>
</dbReference>
<sequence>MDKSPLNASSVAQLIGMGSCLREAARARNWSALMRLDAEVASLLDGFDPGLCKPTELAAWKQLCTAHENALLDCQREVRRLDQALEQMRQHREGWQAYAGSQDWMPEERAA</sequence>
<gene>
    <name evidence="1" type="ORF">ACG04R_20040</name>
</gene>
<protein>
    <recommendedName>
        <fullName evidence="3">Flagellar protein FliT</fullName>
    </recommendedName>
</protein>
<name>A0ABW7HH49_9BURK</name>
<keyword evidence="2" id="KW-1185">Reference proteome</keyword>
<organism evidence="1 2">
    <name type="scientific">Pelomonas candidula</name>
    <dbReference type="NCBI Taxonomy" id="3299025"/>
    <lineage>
        <taxon>Bacteria</taxon>
        <taxon>Pseudomonadati</taxon>
        <taxon>Pseudomonadota</taxon>
        <taxon>Betaproteobacteria</taxon>
        <taxon>Burkholderiales</taxon>
        <taxon>Sphaerotilaceae</taxon>
        <taxon>Roseateles</taxon>
    </lineage>
</organism>
<accession>A0ABW7HH49</accession>
<dbReference type="RefSeq" id="WP_394414929.1">
    <property type="nucleotide sequence ID" value="NZ_JBIGIC010000010.1"/>
</dbReference>
<evidence type="ECO:0000313" key="1">
    <source>
        <dbReference type="EMBL" id="MFG6488988.1"/>
    </source>
</evidence>